<reference evidence="6 7" key="1">
    <citation type="submission" date="2018-11" db="EMBL/GenBank/DDBJ databases">
        <title>Genomic Encyclopedia of Type Strains, Phase IV (KMG-IV): sequencing the most valuable type-strain genomes for metagenomic binning, comparative biology and taxonomic classification.</title>
        <authorList>
            <person name="Goeker M."/>
        </authorList>
    </citation>
    <scope>NUCLEOTIDE SEQUENCE [LARGE SCALE GENOMIC DNA]</scope>
    <source>
        <strain evidence="6 7">DSM 5900</strain>
    </source>
</reference>
<dbReference type="PANTHER" id="PTHR11808:SF80">
    <property type="entry name" value="CYSTATHIONINE GAMMA-LYASE"/>
    <property type="match status" value="1"/>
</dbReference>
<keyword evidence="3" id="KW-0028">Amino-acid biosynthesis</keyword>
<dbReference type="GO" id="GO:0005737">
    <property type="term" value="C:cytoplasm"/>
    <property type="evidence" value="ECO:0007669"/>
    <property type="project" value="TreeGrafter"/>
</dbReference>
<dbReference type="AlphaFoldDB" id="A0A3N1M2P1"/>
<comment type="caution">
    <text evidence="6">The sequence shown here is derived from an EMBL/GenBank/DDBJ whole genome shotgun (WGS) entry which is preliminary data.</text>
</comment>
<dbReference type="FunFam" id="3.40.640.10:FF:000046">
    <property type="entry name" value="Cystathionine gamma-lyase"/>
    <property type="match status" value="1"/>
</dbReference>
<dbReference type="FunFam" id="3.90.1150.10:FF:000033">
    <property type="entry name" value="Cystathionine gamma-synthase"/>
    <property type="match status" value="1"/>
</dbReference>
<dbReference type="PANTHER" id="PTHR11808">
    <property type="entry name" value="TRANS-SULFURATION ENZYME FAMILY MEMBER"/>
    <property type="match status" value="1"/>
</dbReference>
<dbReference type="Gene3D" id="3.40.640.10">
    <property type="entry name" value="Type I PLP-dependent aspartate aminotransferase-like (Major domain)"/>
    <property type="match status" value="1"/>
</dbReference>
<comment type="function">
    <text evidence="3">Catalyzes the formation of L-homocysteine from O-succinyl-L-homoserine (OSHS) and hydrogen sulfide.</text>
</comment>
<dbReference type="GO" id="GO:0030170">
    <property type="term" value="F:pyridoxal phosphate binding"/>
    <property type="evidence" value="ECO:0007669"/>
    <property type="project" value="UniProtKB-UniRule"/>
</dbReference>
<dbReference type="GO" id="GO:0071266">
    <property type="term" value="P:'de novo' L-methionine biosynthetic process"/>
    <property type="evidence" value="ECO:0007669"/>
    <property type="project" value="UniProtKB-UniRule"/>
</dbReference>
<dbReference type="InterPro" id="IPR000277">
    <property type="entry name" value="Cys/Met-Metab_PyrdxlP-dep_enz"/>
</dbReference>
<name>A0A3N1M2P1_9PROT</name>
<dbReference type="GO" id="GO:0019346">
    <property type="term" value="P:transsulfuration"/>
    <property type="evidence" value="ECO:0007669"/>
    <property type="project" value="InterPro"/>
</dbReference>
<dbReference type="OrthoDB" id="9790858at2"/>
<comment type="catalytic activity">
    <reaction evidence="3">
        <text>O-succinyl-L-homoserine + hydrogen sulfide = L-homocysteine + succinate</text>
        <dbReference type="Rhea" id="RHEA:27826"/>
        <dbReference type="ChEBI" id="CHEBI:29919"/>
        <dbReference type="ChEBI" id="CHEBI:30031"/>
        <dbReference type="ChEBI" id="CHEBI:57661"/>
        <dbReference type="ChEBI" id="CHEBI:58199"/>
    </reaction>
</comment>
<dbReference type="PIRSF" id="PIRSF001434">
    <property type="entry name" value="CGS"/>
    <property type="match status" value="1"/>
</dbReference>
<keyword evidence="2 3" id="KW-0663">Pyridoxal phosphate</keyword>
<evidence type="ECO:0000313" key="6">
    <source>
        <dbReference type="EMBL" id="ROP99991.1"/>
    </source>
</evidence>
<dbReference type="InterPro" id="IPR015421">
    <property type="entry name" value="PyrdxlP-dep_Trfase_major"/>
</dbReference>
<sequence length="402" mass="42699">MATIQDIPRDPVADLAIDTRLVRGATRRSGNRETSEALYFTSGFVYPDAETAEAAFAGPEDGWIYTRFGNPTTAMLEDRLALLENAPAARATATGMAAVFAALMASVKAGDRVVASRALFGSCHYVVTRILPRFGVTTTLVDPGDLDQWRSALRGGAAAILFETPSNPMLDLVDIAAVAELGHAAGARVIVDNVFATATEQRPLSLGADLVVYSATKHLDGQGRAMGGAVLGDERFVIDELQPFLRHTGPTISPFNSWVILKGMETLGLRMERHARSAGRIAAFLADHPKVQAVRYPGLDSHPQRAIARRQMRRGGAMLAVTLAGGKPAAFRFANALRLADISPNLGDAKTLVAHPATTTHANVAADERARLGIADGSLRLSVGLEDADDLLADMERALAVA</sequence>
<dbReference type="GO" id="GO:0016846">
    <property type="term" value="F:carbon-sulfur lyase activity"/>
    <property type="evidence" value="ECO:0007669"/>
    <property type="project" value="TreeGrafter"/>
</dbReference>
<keyword evidence="3" id="KW-0808">Transferase</keyword>
<dbReference type="HAMAP" id="MF_02056">
    <property type="entry name" value="MetZ"/>
    <property type="match status" value="1"/>
</dbReference>
<dbReference type="SUPFAM" id="SSF53383">
    <property type="entry name" value="PLP-dependent transferases"/>
    <property type="match status" value="1"/>
</dbReference>
<dbReference type="UniPathway" id="UPA00051">
    <property type="reaction ID" value="UER00449"/>
</dbReference>
<dbReference type="Proteomes" id="UP000278222">
    <property type="component" value="Unassembled WGS sequence"/>
</dbReference>
<dbReference type="InterPro" id="IPR015422">
    <property type="entry name" value="PyrdxlP-dep_Trfase_small"/>
</dbReference>
<keyword evidence="3" id="KW-0486">Methionine biosynthesis</keyword>
<evidence type="ECO:0000313" key="7">
    <source>
        <dbReference type="Proteomes" id="UP000278222"/>
    </source>
</evidence>
<dbReference type="EC" id="2.5.1.-" evidence="3"/>
<comment type="cofactor">
    <cofactor evidence="1 3 5">
        <name>pyridoxal 5'-phosphate</name>
        <dbReference type="ChEBI" id="CHEBI:597326"/>
    </cofactor>
</comment>
<organism evidence="6 7">
    <name type="scientific">Stella humosa</name>
    <dbReference type="NCBI Taxonomy" id="94"/>
    <lineage>
        <taxon>Bacteria</taxon>
        <taxon>Pseudomonadati</taxon>
        <taxon>Pseudomonadota</taxon>
        <taxon>Alphaproteobacteria</taxon>
        <taxon>Rhodospirillales</taxon>
        <taxon>Stellaceae</taxon>
        <taxon>Stella</taxon>
    </lineage>
</organism>
<evidence type="ECO:0000256" key="2">
    <source>
        <dbReference type="ARBA" id="ARBA00022898"/>
    </source>
</evidence>
<evidence type="ECO:0000256" key="4">
    <source>
        <dbReference type="PIRSR" id="PIRSR001434-2"/>
    </source>
</evidence>
<dbReference type="GO" id="GO:0071268">
    <property type="term" value="P:homocysteine biosynthetic process"/>
    <property type="evidence" value="ECO:0007669"/>
    <property type="project" value="InterPro"/>
</dbReference>
<keyword evidence="7" id="KW-1185">Reference proteome</keyword>
<evidence type="ECO:0000256" key="3">
    <source>
        <dbReference type="HAMAP-Rule" id="MF_02056"/>
    </source>
</evidence>
<dbReference type="Pfam" id="PF01053">
    <property type="entry name" value="Cys_Met_Meta_PP"/>
    <property type="match status" value="1"/>
</dbReference>
<protein>
    <recommendedName>
        <fullName evidence="3">O-succinylhomoserine sulfhydrylase</fullName>
        <shortName evidence="3">OSH sulfhydrylase</shortName>
        <shortName evidence="3">OSHS sulfhydrylase</shortName>
        <ecNumber evidence="3">2.5.1.-</ecNumber>
    </recommendedName>
</protein>
<gene>
    <name evidence="3" type="primary">metZ</name>
    <name evidence="6" type="ORF">EDC65_1787</name>
</gene>
<evidence type="ECO:0000256" key="1">
    <source>
        <dbReference type="ARBA" id="ARBA00001933"/>
    </source>
</evidence>
<dbReference type="InterPro" id="IPR015424">
    <property type="entry name" value="PyrdxlP-dep_Trfase"/>
</dbReference>
<dbReference type="CDD" id="cd00614">
    <property type="entry name" value="CGS_like"/>
    <property type="match status" value="1"/>
</dbReference>
<comment type="similarity">
    <text evidence="3">Belongs to the trans-sulfuration enzymes family. MetZ subfamily.</text>
</comment>
<comment type="subunit">
    <text evidence="3">Homotetramer.</text>
</comment>
<dbReference type="InterPro" id="IPR006234">
    <property type="entry name" value="O-succ-hSer_sulfhydrylase"/>
</dbReference>
<accession>A0A3N1M2P1</accession>
<dbReference type="EMBL" id="RJKX01000013">
    <property type="protein sequence ID" value="ROP99991.1"/>
    <property type="molecule type" value="Genomic_DNA"/>
</dbReference>
<dbReference type="NCBIfam" id="TIGR01325">
    <property type="entry name" value="O_suc_HS_sulf"/>
    <property type="match status" value="1"/>
</dbReference>
<comment type="pathway">
    <text evidence="3">Amino-acid biosynthesis; L-methionine biosynthesis via de novo pathway; L-homocysteine from O-succinyl-L-homoserine: step 1/1.</text>
</comment>
<dbReference type="RefSeq" id="WP_123689319.1">
    <property type="nucleotide sequence ID" value="NZ_AP019700.1"/>
</dbReference>
<dbReference type="GO" id="GO:0016765">
    <property type="term" value="F:transferase activity, transferring alkyl or aryl (other than methyl) groups"/>
    <property type="evidence" value="ECO:0007669"/>
    <property type="project" value="UniProtKB-UniRule"/>
</dbReference>
<dbReference type="Gene3D" id="3.90.1150.10">
    <property type="entry name" value="Aspartate Aminotransferase, domain 1"/>
    <property type="match status" value="1"/>
</dbReference>
<proteinExistence type="inferred from homology"/>
<feature type="modified residue" description="N6-(pyridoxal phosphate)lysine" evidence="3 4">
    <location>
        <position position="217"/>
    </location>
</feature>
<evidence type="ECO:0000256" key="5">
    <source>
        <dbReference type="RuleBase" id="RU362118"/>
    </source>
</evidence>